<organism evidence="2 3">
    <name type="scientific">Streptomyces fodineus</name>
    <dbReference type="NCBI Taxonomy" id="1904616"/>
    <lineage>
        <taxon>Bacteria</taxon>
        <taxon>Bacillati</taxon>
        <taxon>Actinomycetota</taxon>
        <taxon>Actinomycetes</taxon>
        <taxon>Kitasatosporales</taxon>
        <taxon>Streptomycetaceae</taxon>
        <taxon>Streptomyces</taxon>
    </lineage>
</organism>
<evidence type="ECO:0000313" key="2">
    <source>
        <dbReference type="EMBL" id="AOR31724.1"/>
    </source>
</evidence>
<dbReference type="KEGG" id="spun:BFF78_12270"/>
<feature type="region of interest" description="Disordered" evidence="1">
    <location>
        <begin position="1"/>
        <end position="23"/>
    </location>
</feature>
<proteinExistence type="predicted"/>
<dbReference type="EMBL" id="CP017248">
    <property type="protein sequence ID" value="AOR31724.1"/>
    <property type="molecule type" value="Genomic_DNA"/>
</dbReference>
<sequence length="271" mass="27352">MGEELSGGGVPSRRREPGSALSDPWYVRDGAALETVLAAAIRTDGLDPQAEQRAVAAFRVARDTGAHRARTRRRDDWRLPEERRARRPVKITFGVAVASLTLGGVAVAAIGSARSAWDGAGGGRETARPSAAAPHRPGDTAPSTSSGGPRPTDRPASAKDTEAHCRAYAHHVQGHGKALDAKAWHQLVAAAGGKAGVADYCSEQLRRATATPGGRADTGKSGKGAAGADNGATGRTGTSGKSGASGKTTGGTGDTAGKSRAGGGQSGGKHK</sequence>
<protein>
    <submittedName>
        <fullName evidence="2">Uncharacterized protein</fullName>
    </submittedName>
</protein>
<dbReference type="RefSeq" id="WP_069778365.1">
    <property type="nucleotide sequence ID" value="NZ_CP017248.1"/>
</dbReference>
<keyword evidence="3" id="KW-1185">Reference proteome</keyword>
<feature type="compositionally biased region" description="Basic and acidic residues" evidence="1">
    <location>
        <begin position="151"/>
        <end position="161"/>
    </location>
</feature>
<feature type="compositionally biased region" description="Gly residues" evidence="1">
    <location>
        <begin position="248"/>
        <end position="271"/>
    </location>
</feature>
<dbReference type="AlphaFoldDB" id="A0A1D7Y895"/>
<feature type="region of interest" description="Disordered" evidence="1">
    <location>
        <begin position="209"/>
        <end position="271"/>
    </location>
</feature>
<feature type="compositionally biased region" description="Gly residues" evidence="1">
    <location>
        <begin position="1"/>
        <end position="10"/>
    </location>
</feature>
<evidence type="ECO:0000313" key="3">
    <source>
        <dbReference type="Proteomes" id="UP000094960"/>
    </source>
</evidence>
<feature type="compositionally biased region" description="Low complexity" evidence="1">
    <location>
        <begin position="231"/>
        <end position="247"/>
    </location>
</feature>
<evidence type="ECO:0000256" key="1">
    <source>
        <dbReference type="SAM" id="MobiDB-lite"/>
    </source>
</evidence>
<reference evidence="3" key="1">
    <citation type="submission" date="2016-09" db="EMBL/GenBank/DDBJ databases">
        <title>Streptomyces puniciscabiei strain:TW1S1 Genome sequencing and assembly.</title>
        <authorList>
            <person name="Kim M.-K."/>
            <person name="Kim S.B."/>
        </authorList>
    </citation>
    <scope>NUCLEOTIDE SEQUENCE [LARGE SCALE GENOMIC DNA]</scope>
    <source>
        <strain evidence="3">TW1S1</strain>
    </source>
</reference>
<accession>A0A1D7Y895</accession>
<feature type="region of interest" description="Disordered" evidence="1">
    <location>
        <begin position="115"/>
        <end position="161"/>
    </location>
</feature>
<dbReference type="Proteomes" id="UP000094960">
    <property type="component" value="Chromosome"/>
</dbReference>
<name>A0A1D7Y895_9ACTN</name>
<gene>
    <name evidence="2" type="ORF">BFF78_12270</name>
</gene>